<evidence type="ECO:0000313" key="7">
    <source>
        <dbReference type="EMBL" id="GIM86744.1"/>
    </source>
</evidence>
<dbReference type="GO" id="GO:0030416">
    <property type="term" value="P:methylamine metabolic process"/>
    <property type="evidence" value="ECO:0007669"/>
    <property type="project" value="InterPro"/>
</dbReference>
<evidence type="ECO:0000313" key="10">
    <source>
        <dbReference type="Proteomes" id="UP000677457"/>
    </source>
</evidence>
<dbReference type="Proteomes" id="UP000677457">
    <property type="component" value="Unassembled WGS sequence"/>
</dbReference>
<organism evidence="8 9">
    <name type="scientific">Salinispora arenicola</name>
    <dbReference type="NCBI Taxonomy" id="168697"/>
    <lineage>
        <taxon>Bacteria</taxon>
        <taxon>Bacillati</taxon>
        <taxon>Actinomycetota</taxon>
        <taxon>Actinomycetes</taxon>
        <taxon>Micromonosporales</taxon>
        <taxon>Micromonosporaceae</taxon>
        <taxon>Salinispora</taxon>
    </lineage>
</organism>
<dbReference type="Pfam" id="PF07291">
    <property type="entry name" value="MauE"/>
    <property type="match status" value="1"/>
</dbReference>
<comment type="caution">
    <text evidence="8">The sequence shown here is derived from an EMBL/GenBank/DDBJ whole genome shotgun (WGS) entry which is preliminary data.</text>
</comment>
<comment type="subcellular location">
    <subcellularLocation>
        <location evidence="1">Membrane</location>
        <topology evidence="1">Multi-pass membrane protein</topology>
    </subcellularLocation>
</comment>
<reference evidence="8 9" key="1">
    <citation type="submission" date="2019-06" db="EMBL/GenBank/DDBJ databases">
        <title>Sequencing the genomes of 1000 actinobacteria strains.</title>
        <authorList>
            <person name="Klenk H.-P."/>
        </authorList>
    </citation>
    <scope>NUCLEOTIDE SEQUENCE [LARGE SCALE GENOMIC DNA]</scope>
    <source>
        <strain evidence="8 9">DSM 44819</strain>
    </source>
</reference>
<feature type="transmembrane region" description="Helical" evidence="5">
    <location>
        <begin position="70"/>
        <end position="88"/>
    </location>
</feature>
<keyword evidence="4 5" id="KW-0472">Membrane</keyword>
<gene>
    <name evidence="8" type="ORF">FB564_3919</name>
    <name evidence="7" type="ORF">Sar04_34800</name>
</gene>
<dbReference type="GeneID" id="93773088"/>
<dbReference type="EMBL" id="BOQM01000027">
    <property type="protein sequence ID" value="GIM86744.1"/>
    <property type="molecule type" value="Genomic_DNA"/>
</dbReference>
<evidence type="ECO:0000313" key="9">
    <source>
        <dbReference type="Proteomes" id="UP000315983"/>
    </source>
</evidence>
<evidence type="ECO:0000256" key="1">
    <source>
        <dbReference type="ARBA" id="ARBA00004141"/>
    </source>
</evidence>
<evidence type="ECO:0000256" key="2">
    <source>
        <dbReference type="ARBA" id="ARBA00022692"/>
    </source>
</evidence>
<proteinExistence type="predicted"/>
<evidence type="ECO:0000313" key="8">
    <source>
        <dbReference type="EMBL" id="TQL38711.1"/>
    </source>
</evidence>
<protein>
    <recommendedName>
        <fullName evidence="6">Methylamine utilisation protein MauE domain-containing protein</fullName>
    </recommendedName>
</protein>
<evidence type="ECO:0000259" key="6">
    <source>
        <dbReference type="Pfam" id="PF07291"/>
    </source>
</evidence>
<dbReference type="RefSeq" id="WP_018801442.1">
    <property type="nucleotide sequence ID" value="NZ_BOQM01000027.1"/>
</dbReference>
<dbReference type="GO" id="GO:0016020">
    <property type="term" value="C:membrane"/>
    <property type="evidence" value="ECO:0007669"/>
    <property type="project" value="UniProtKB-SubCell"/>
</dbReference>
<feature type="domain" description="Methylamine utilisation protein MauE" evidence="6">
    <location>
        <begin position="2"/>
        <end position="127"/>
    </location>
</feature>
<name>A0A542XS99_SALAC</name>
<dbReference type="Proteomes" id="UP000315983">
    <property type="component" value="Unassembled WGS sequence"/>
</dbReference>
<dbReference type="EMBL" id="VFOL01000001">
    <property type="protein sequence ID" value="TQL38711.1"/>
    <property type="molecule type" value="Genomic_DNA"/>
</dbReference>
<evidence type="ECO:0000256" key="5">
    <source>
        <dbReference type="SAM" id="Phobius"/>
    </source>
</evidence>
<feature type="transmembrane region" description="Helical" evidence="5">
    <location>
        <begin position="108"/>
        <end position="127"/>
    </location>
</feature>
<sequence>MWLRAVLGAILTAMGLGQLVSWPAMSDILAAYRIGPAVVLPWLAAVLILAELAGGLWLLTRPRSCALTPVWIYTGVAVTWAGLAVQAFARDLPVDNCGCFGRFLTQRLGWFVLVQDALLLIYAGVLLRATRKARARAAAATSAR</sequence>
<dbReference type="AlphaFoldDB" id="A0A542XS99"/>
<accession>A0A542XS99</accession>
<keyword evidence="2 5" id="KW-0812">Transmembrane</keyword>
<keyword evidence="10" id="KW-1185">Reference proteome</keyword>
<evidence type="ECO:0000256" key="4">
    <source>
        <dbReference type="ARBA" id="ARBA00023136"/>
    </source>
</evidence>
<feature type="transmembrane region" description="Helical" evidence="5">
    <location>
        <begin position="36"/>
        <end position="58"/>
    </location>
</feature>
<evidence type="ECO:0000256" key="3">
    <source>
        <dbReference type="ARBA" id="ARBA00022989"/>
    </source>
</evidence>
<reference evidence="7 10" key="2">
    <citation type="submission" date="2021-03" db="EMBL/GenBank/DDBJ databases">
        <title>Whole genome shotgun sequence of Salinispora arenicola NBRC 105043.</title>
        <authorList>
            <person name="Komaki H."/>
            <person name="Tamura T."/>
        </authorList>
    </citation>
    <scope>NUCLEOTIDE SEQUENCE [LARGE SCALE GENOMIC DNA]</scope>
    <source>
        <strain evidence="7 10">NBRC 105043</strain>
    </source>
</reference>
<keyword evidence="3 5" id="KW-1133">Transmembrane helix</keyword>
<dbReference type="InterPro" id="IPR009908">
    <property type="entry name" value="Methylamine_util_MauE"/>
</dbReference>